<evidence type="ECO:0000259" key="3">
    <source>
        <dbReference type="PROSITE" id="PS51201"/>
    </source>
</evidence>
<dbReference type="GO" id="GO:0006813">
    <property type="term" value="P:potassium ion transport"/>
    <property type="evidence" value="ECO:0007669"/>
    <property type="project" value="InterPro"/>
</dbReference>
<dbReference type="PANTHER" id="PTHR43833">
    <property type="entry name" value="POTASSIUM CHANNEL PROTEIN 2-RELATED-RELATED"/>
    <property type="match status" value="1"/>
</dbReference>
<comment type="subcellular location">
    <subcellularLocation>
        <location evidence="1">Cell membrane</location>
        <topology evidence="1">Multi-pass membrane protein</topology>
    </subcellularLocation>
</comment>
<dbReference type="InterPro" id="IPR050721">
    <property type="entry name" value="Trk_Ktr_HKT_K-transport"/>
</dbReference>
<keyword evidence="4" id="KW-0406">Ion transport</keyword>
<dbReference type="GO" id="GO:0005886">
    <property type="term" value="C:plasma membrane"/>
    <property type="evidence" value="ECO:0007669"/>
    <property type="project" value="UniProtKB-SubCell"/>
</dbReference>
<dbReference type="AlphaFoldDB" id="A0A9D7FDJ5"/>
<keyword evidence="2" id="KW-0472">Membrane</keyword>
<reference evidence="4" key="1">
    <citation type="submission" date="2020-10" db="EMBL/GenBank/DDBJ databases">
        <title>Connecting structure to function with the recovery of over 1000 high-quality activated sludge metagenome-assembled genomes encoding full-length rRNA genes using long-read sequencing.</title>
        <authorList>
            <person name="Singleton C.M."/>
            <person name="Petriglieri F."/>
            <person name="Kristensen J.M."/>
            <person name="Kirkegaard R.H."/>
            <person name="Michaelsen T.Y."/>
            <person name="Andersen M.H."/>
            <person name="Karst S.M."/>
            <person name="Dueholm M.S."/>
            <person name="Nielsen P.H."/>
            <person name="Albertsen M."/>
        </authorList>
    </citation>
    <scope>NUCLEOTIDE SEQUENCE</scope>
    <source>
        <strain evidence="4">EsbW_18-Q3-R4-48_MAXAC.044</strain>
    </source>
</reference>
<dbReference type="InterPro" id="IPR036291">
    <property type="entry name" value="NAD(P)-bd_dom_sf"/>
</dbReference>
<protein>
    <submittedName>
        <fullName evidence="4">Potassium channel family protein</fullName>
    </submittedName>
</protein>
<dbReference type="Proteomes" id="UP000886602">
    <property type="component" value="Unassembled WGS sequence"/>
</dbReference>
<evidence type="ECO:0000313" key="5">
    <source>
        <dbReference type="Proteomes" id="UP000886602"/>
    </source>
</evidence>
<dbReference type="PROSITE" id="PS51201">
    <property type="entry name" value="RCK_N"/>
    <property type="match status" value="1"/>
</dbReference>
<comment type="caution">
    <text evidence="4">The sequence shown here is derived from an EMBL/GenBank/DDBJ whole genome shotgun (WGS) entry which is preliminary data.</text>
</comment>
<dbReference type="SUPFAM" id="SSF81324">
    <property type="entry name" value="Voltage-gated potassium channels"/>
    <property type="match status" value="1"/>
</dbReference>
<proteinExistence type="predicted"/>
<feature type="domain" description="RCK N-terminal" evidence="3">
    <location>
        <begin position="60"/>
        <end position="178"/>
    </location>
</feature>
<dbReference type="InterPro" id="IPR003148">
    <property type="entry name" value="RCK_N"/>
</dbReference>
<organism evidence="4 5">
    <name type="scientific">Candidatus Propionivibrio dominans</name>
    <dbReference type="NCBI Taxonomy" id="2954373"/>
    <lineage>
        <taxon>Bacteria</taxon>
        <taxon>Pseudomonadati</taxon>
        <taxon>Pseudomonadota</taxon>
        <taxon>Betaproteobacteria</taxon>
        <taxon>Rhodocyclales</taxon>
        <taxon>Rhodocyclaceae</taxon>
        <taxon>Propionivibrio</taxon>
    </lineage>
</organism>
<evidence type="ECO:0000256" key="2">
    <source>
        <dbReference type="SAM" id="Phobius"/>
    </source>
</evidence>
<dbReference type="SUPFAM" id="SSF51735">
    <property type="entry name" value="NAD(P)-binding Rossmann-fold domains"/>
    <property type="match status" value="1"/>
</dbReference>
<dbReference type="Gene3D" id="1.10.287.70">
    <property type="match status" value="1"/>
</dbReference>
<keyword evidence="4" id="KW-0813">Transport</keyword>
<dbReference type="Gene3D" id="3.40.50.720">
    <property type="entry name" value="NAD(P)-binding Rossmann-like Domain"/>
    <property type="match status" value="1"/>
</dbReference>
<dbReference type="PANTHER" id="PTHR43833:SF11">
    <property type="entry name" value="VOLTAGE-GATED POTASSIUM CHANNEL KCH"/>
    <property type="match status" value="1"/>
</dbReference>
<dbReference type="InterPro" id="IPR013099">
    <property type="entry name" value="K_chnl_dom"/>
</dbReference>
<keyword evidence="2" id="KW-0812">Transmembrane</keyword>
<evidence type="ECO:0000313" key="4">
    <source>
        <dbReference type="EMBL" id="MBK7422856.1"/>
    </source>
</evidence>
<dbReference type="Pfam" id="PF07885">
    <property type="entry name" value="Ion_trans_2"/>
    <property type="match status" value="1"/>
</dbReference>
<keyword evidence="4" id="KW-0407">Ion channel</keyword>
<dbReference type="GO" id="GO:0034220">
    <property type="term" value="P:monoatomic ion transmembrane transport"/>
    <property type="evidence" value="ECO:0007669"/>
    <property type="project" value="UniProtKB-KW"/>
</dbReference>
<feature type="transmembrane region" description="Helical" evidence="2">
    <location>
        <begin position="20"/>
        <end position="44"/>
    </location>
</feature>
<evidence type="ECO:0000256" key="1">
    <source>
        <dbReference type="ARBA" id="ARBA00004651"/>
    </source>
</evidence>
<sequence length="183" mass="19432">MTVGYGDISLRDASAGVKLFGMALMLAGASFIAVLFALLSDWVLSRRLDMVLGRTRERGSGHVIIVGAGNIGLSVAELLAADGKRLVIIERNTDSRNIDTLRLAGHHAIIADATHRETLELAALERAALVVAVTEVDAVNLQIALHARELNVPVIMRMASPELSALVCERGDGIAFSLIIEAA</sequence>
<keyword evidence="2" id="KW-1133">Transmembrane helix</keyword>
<dbReference type="Pfam" id="PF02254">
    <property type="entry name" value="TrkA_N"/>
    <property type="match status" value="1"/>
</dbReference>
<gene>
    <name evidence="4" type="ORF">IPJ48_07025</name>
</gene>
<dbReference type="EMBL" id="JADJNC010000010">
    <property type="protein sequence ID" value="MBK7422856.1"/>
    <property type="molecule type" value="Genomic_DNA"/>
</dbReference>
<name>A0A9D7FDJ5_9RHOO</name>
<accession>A0A9D7FDJ5</accession>